<keyword evidence="8" id="KW-0614">Plasmid</keyword>
<dbReference type="Gene3D" id="3.40.50.300">
    <property type="entry name" value="P-loop containing nucleotide triphosphate hydrolases"/>
    <property type="match status" value="1"/>
</dbReference>
<evidence type="ECO:0000256" key="3">
    <source>
        <dbReference type="ARBA" id="ARBA00022692"/>
    </source>
</evidence>
<evidence type="ECO:0000256" key="6">
    <source>
        <dbReference type="SAM" id="Phobius"/>
    </source>
</evidence>
<geneLocation type="plasmid" evidence="8 9">
    <name>pGBRO01</name>
</geneLocation>
<evidence type="ECO:0000256" key="4">
    <source>
        <dbReference type="ARBA" id="ARBA00022989"/>
    </source>
</evidence>
<keyword evidence="2" id="KW-1003">Cell membrane</keyword>
<dbReference type="PANTHER" id="PTHR37937:SF1">
    <property type="entry name" value="CONJUGATIVE TRANSFER: DNA TRANSPORT"/>
    <property type="match status" value="1"/>
</dbReference>
<sequence length="669" mass="72505">MVTAATRRREAGQHPPTAAPLVAVVAAIAVTAVFYLSLRVGHWWTRSPAAIPANPVRALLEVTQGRLAWPTASTVLVVLLGGIGVLAVAAVTVSRTRDGRGRERDFDRAAPLMATARELSAVTVKEARASATRLRRDLAGQRPGFLDYGLLLGRLAGPSSVPIFMLWEWVGLVIGGPRCGKTSAMVIPMGCQAPGPAVLTSNKADIYDAIRYVRDADFDPHAASYTLGRPRQQRWFTRWWNGITVTAHDPGIRGHLGRWHVRRVIRARRNAVQGRIWVSDLQHIASAEGQQWWWDPFWDIDDLADARELAAIFKGASTESSARVDAYFDGGAQELLALYILAAACGGGDLKHVDGWLTDPKLQLPRNLLIQHGHADAAAKIYAAQDLNKRQQDGLYDMARRFINIMTVPKYACTVLPPRRVQFAGDNTVGNADLHHNLPAFDPQQFAQSTDTLFALSKEGAGAATALTTALADSVFKAATAIAEQHGGRLPTPMVALLDEAANVCKLPELPDWYSHFGSRGIVVVTFLQSLAQASKVWSAEKLDMLKDASNVYYFAGNSNSTPYLESLVRMIGTRDVRRVTRNRNGSGGVGSSSISESWSSEPILDVAELGAMPDTRAVVKTSGNRVLLLKKNSYWKGPFRHACHASESAAKAQRIAAGLPLDGQGAAA</sequence>
<evidence type="ECO:0000313" key="9">
    <source>
        <dbReference type="Proteomes" id="UP000001219"/>
    </source>
</evidence>
<proteinExistence type="predicted"/>
<evidence type="ECO:0000313" key="8">
    <source>
        <dbReference type="EMBL" id="ACY24051.1"/>
    </source>
</evidence>
<dbReference type="Proteomes" id="UP000001219">
    <property type="component" value="Plasmid pGBRO01"/>
</dbReference>
<name>D0LFK2_GORB4</name>
<gene>
    <name evidence="8" type="ORF">Gbro_4938</name>
</gene>
<keyword evidence="3 6" id="KW-0812">Transmembrane</keyword>
<dbReference type="HOGENOM" id="CLU_029028_2_0_11"/>
<keyword evidence="5 6" id="KW-0472">Membrane</keyword>
<dbReference type="KEGG" id="gbr:Gbro_4938"/>
<evidence type="ECO:0000256" key="1">
    <source>
        <dbReference type="ARBA" id="ARBA00004651"/>
    </source>
</evidence>
<dbReference type="eggNOG" id="COG3505">
    <property type="taxonomic scope" value="Bacteria"/>
</dbReference>
<dbReference type="InterPro" id="IPR032689">
    <property type="entry name" value="TraG-D_C"/>
</dbReference>
<dbReference type="CDD" id="cd01127">
    <property type="entry name" value="TrwB_TraG_TraD_VirD4"/>
    <property type="match status" value="1"/>
</dbReference>
<dbReference type="GO" id="GO:0005886">
    <property type="term" value="C:plasma membrane"/>
    <property type="evidence" value="ECO:0007669"/>
    <property type="project" value="UniProtKB-SubCell"/>
</dbReference>
<keyword evidence="9" id="KW-1185">Reference proteome</keyword>
<dbReference type="InterPro" id="IPR027417">
    <property type="entry name" value="P-loop_NTPase"/>
</dbReference>
<dbReference type="SUPFAM" id="SSF52540">
    <property type="entry name" value="P-loop containing nucleoside triphosphate hydrolases"/>
    <property type="match status" value="1"/>
</dbReference>
<evidence type="ECO:0000256" key="5">
    <source>
        <dbReference type="ARBA" id="ARBA00023136"/>
    </source>
</evidence>
<reference evidence="8 9" key="1">
    <citation type="journal article" date="2010" name="Stand. Genomic Sci.">
        <title>Complete genome sequence of Gordonia bronchialis type strain (3410).</title>
        <authorList>
            <person name="Ivanova N."/>
            <person name="Sikorski J."/>
            <person name="Jando M."/>
            <person name="Lapidus A."/>
            <person name="Nolan M."/>
            <person name="Lucas S."/>
            <person name="Del Rio T.G."/>
            <person name="Tice H."/>
            <person name="Copeland A."/>
            <person name="Cheng J.F."/>
            <person name="Chen F."/>
            <person name="Bruce D."/>
            <person name="Goodwin L."/>
            <person name="Pitluck S."/>
            <person name="Mavromatis K."/>
            <person name="Ovchinnikova G."/>
            <person name="Pati A."/>
            <person name="Chen A."/>
            <person name="Palaniappan K."/>
            <person name="Land M."/>
            <person name="Hauser L."/>
            <person name="Chang Y.J."/>
            <person name="Jeffries C.D."/>
            <person name="Chain P."/>
            <person name="Saunders E."/>
            <person name="Han C."/>
            <person name="Detter J.C."/>
            <person name="Brettin T."/>
            <person name="Rohde M."/>
            <person name="Goker M."/>
            <person name="Bristow J."/>
            <person name="Eisen J.A."/>
            <person name="Markowitz V."/>
            <person name="Hugenholtz P."/>
            <person name="Klenk H.P."/>
            <person name="Kyrpides N.C."/>
        </authorList>
    </citation>
    <scope>NUCLEOTIDE SEQUENCE [LARGE SCALE GENOMIC DNA]</scope>
    <source>
        <strain evidence="9">ATCC 25592 / DSM 43247 / BCRC 13721 / JCM 3198 / KCTC 3076 / NBRC 16047 / NCTC 10667</strain>
        <plasmid evidence="9">pGBRO01</plasmid>
    </source>
</reference>
<dbReference type="PANTHER" id="PTHR37937">
    <property type="entry name" value="CONJUGATIVE TRANSFER: DNA TRANSPORT"/>
    <property type="match status" value="1"/>
</dbReference>
<accession>D0LFK2</accession>
<dbReference type="RefSeq" id="WP_012836521.1">
    <property type="nucleotide sequence ID" value="NC_013442.1"/>
</dbReference>
<organism evidence="8 9">
    <name type="scientific">Gordonia bronchialis (strain ATCC 25592 / DSM 43247 / BCRC 13721 / JCM 3198 / KCTC 3076 / NBRC 16047 / NCTC 10667)</name>
    <name type="common">Rhodococcus bronchialis</name>
    <dbReference type="NCBI Taxonomy" id="526226"/>
    <lineage>
        <taxon>Bacteria</taxon>
        <taxon>Bacillati</taxon>
        <taxon>Actinomycetota</taxon>
        <taxon>Actinomycetes</taxon>
        <taxon>Mycobacteriales</taxon>
        <taxon>Gordoniaceae</taxon>
        <taxon>Gordonia</taxon>
    </lineage>
</organism>
<dbReference type="AlphaFoldDB" id="D0LFK2"/>
<keyword evidence="4 6" id="KW-1133">Transmembrane helix</keyword>
<dbReference type="InterPro" id="IPR051539">
    <property type="entry name" value="T4SS-coupling_protein"/>
</dbReference>
<feature type="domain" description="TraD/TraG TraM recognition site" evidence="7">
    <location>
        <begin position="493"/>
        <end position="614"/>
    </location>
</feature>
<dbReference type="Pfam" id="PF12696">
    <property type="entry name" value="TraG-D_C"/>
    <property type="match status" value="1"/>
</dbReference>
<feature type="transmembrane region" description="Helical" evidence="6">
    <location>
        <begin position="21"/>
        <end position="38"/>
    </location>
</feature>
<protein>
    <submittedName>
        <fullName evidence="8">Type IV secretory pathway VirD4 protein-like protein</fullName>
    </submittedName>
</protein>
<evidence type="ECO:0000256" key="2">
    <source>
        <dbReference type="ARBA" id="ARBA00022475"/>
    </source>
</evidence>
<comment type="subcellular location">
    <subcellularLocation>
        <location evidence="1">Cell membrane</location>
        <topology evidence="1">Multi-pass membrane protein</topology>
    </subcellularLocation>
</comment>
<evidence type="ECO:0000259" key="7">
    <source>
        <dbReference type="Pfam" id="PF12696"/>
    </source>
</evidence>
<dbReference type="EMBL" id="CP001803">
    <property type="protein sequence ID" value="ACY24051.1"/>
    <property type="molecule type" value="Genomic_DNA"/>
</dbReference>
<feature type="transmembrane region" description="Helical" evidence="6">
    <location>
        <begin position="67"/>
        <end position="93"/>
    </location>
</feature>
<dbReference type="OrthoDB" id="226701at2"/>